<keyword evidence="3" id="KW-1185">Reference proteome</keyword>
<name>A0A8K0VRI9_9PLEO</name>
<accession>A0A8K0VRI9</accession>
<dbReference type="AlphaFoldDB" id="A0A8K0VRI9"/>
<gene>
    <name evidence="2" type="ORF">FB567DRAFT_457772</name>
</gene>
<sequence length="246" mass="27475">MSSPTIPTPVRNRIDAVPSLIQYHKSGLGAKSSPPQETRLLPLRTRLAADLLSPINLAQTEAYYEELDGIPSSLLGLESAFSAGHWHVVHPVTLFQVRELSTRVLRDILEWNEITCPNELFIGTHAQVVGFRDTRIKTVEEVREELGRRERSGDAVELEGEWEVIGEKKEGDGKAGEGYEKGEGSGAIDERALEEAGEVGRRAAEEARDRDEYEILMCGGMVIWDLRSARDKRKDQIGYGIYEKDS</sequence>
<evidence type="ECO:0000313" key="2">
    <source>
        <dbReference type="EMBL" id="KAH7067899.1"/>
    </source>
</evidence>
<organism evidence="2 3">
    <name type="scientific">Paraphoma chrysanthemicola</name>
    <dbReference type="NCBI Taxonomy" id="798071"/>
    <lineage>
        <taxon>Eukaryota</taxon>
        <taxon>Fungi</taxon>
        <taxon>Dikarya</taxon>
        <taxon>Ascomycota</taxon>
        <taxon>Pezizomycotina</taxon>
        <taxon>Dothideomycetes</taxon>
        <taxon>Pleosporomycetidae</taxon>
        <taxon>Pleosporales</taxon>
        <taxon>Pleosporineae</taxon>
        <taxon>Phaeosphaeriaceae</taxon>
        <taxon>Paraphoma</taxon>
    </lineage>
</organism>
<evidence type="ECO:0000256" key="1">
    <source>
        <dbReference type="SAM" id="MobiDB-lite"/>
    </source>
</evidence>
<evidence type="ECO:0000313" key="3">
    <source>
        <dbReference type="Proteomes" id="UP000813461"/>
    </source>
</evidence>
<protein>
    <submittedName>
        <fullName evidence="2">Uncharacterized protein</fullName>
    </submittedName>
</protein>
<dbReference type="Proteomes" id="UP000813461">
    <property type="component" value="Unassembled WGS sequence"/>
</dbReference>
<comment type="caution">
    <text evidence="2">The sequence shown here is derived from an EMBL/GenBank/DDBJ whole genome shotgun (WGS) entry which is preliminary data.</text>
</comment>
<dbReference type="EMBL" id="JAGMVJ010000033">
    <property type="protein sequence ID" value="KAH7067899.1"/>
    <property type="molecule type" value="Genomic_DNA"/>
</dbReference>
<reference evidence="2" key="1">
    <citation type="journal article" date="2021" name="Nat. Commun.">
        <title>Genetic determinants of endophytism in the Arabidopsis root mycobiome.</title>
        <authorList>
            <person name="Mesny F."/>
            <person name="Miyauchi S."/>
            <person name="Thiergart T."/>
            <person name="Pickel B."/>
            <person name="Atanasova L."/>
            <person name="Karlsson M."/>
            <person name="Huettel B."/>
            <person name="Barry K.W."/>
            <person name="Haridas S."/>
            <person name="Chen C."/>
            <person name="Bauer D."/>
            <person name="Andreopoulos W."/>
            <person name="Pangilinan J."/>
            <person name="LaButti K."/>
            <person name="Riley R."/>
            <person name="Lipzen A."/>
            <person name="Clum A."/>
            <person name="Drula E."/>
            <person name="Henrissat B."/>
            <person name="Kohler A."/>
            <person name="Grigoriev I.V."/>
            <person name="Martin F.M."/>
            <person name="Hacquard S."/>
        </authorList>
    </citation>
    <scope>NUCLEOTIDE SEQUENCE</scope>
    <source>
        <strain evidence="2">MPI-SDFR-AT-0120</strain>
    </source>
</reference>
<dbReference type="OrthoDB" id="3684248at2759"/>
<proteinExistence type="predicted"/>
<feature type="region of interest" description="Disordered" evidence="1">
    <location>
        <begin position="169"/>
        <end position="204"/>
    </location>
</feature>